<protein>
    <submittedName>
        <fullName evidence="3">HNH endonuclease</fullName>
    </submittedName>
</protein>
<organism evidence="3 4">
    <name type="scientific">Corynebacterium mycetoides</name>
    <dbReference type="NCBI Taxonomy" id="38302"/>
    <lineage>
        <taxon>Bacteria</taxon>
        <taxon>Bacillati</taxon>
        <taxon>Actinomycetota</taxon>
        <taxon>Actinomycetes</taxon>
        <taxon>Mycobacteriales</taxon>
        <taxon>Corynebacteriaceae</taxon>
        <taxon>Corynebacterium</taxon>
    </lineage>
</organism>
<sequence>MSTANETSIEYSSTGRAGDIVRAIRSNQTWAVQSRAEMLVALADFEYFGLAESFGETSTAGWLARELKLAPSTAFEYVSVARQLPDFPLLTKAFRGGEFSYSTVRFLLKHLSPDNEAQLVDLAQRLCFTELRQALAGLGSSQEAEREPDYHHRVRHADNGDVIVSARLNAMDGAAYLAALKIAQLSNYGLEDVDEHDLADEEKVEELLAEKQAQPEVDPAEELEPVPQKRESFSDALKRSFSRFGPPVKDDMHSALLSMIAMVRSRPVSDLRAPGAHVNIMMTTNGRTWLPGNLAAPSETVKNYLDNAMLRLHLLDNDGVTLHLGRTARFVNNGQLRALLAVWNYQCAMPGCSHTRFLEVHHIKEWSDGGSTNLENLIPLCSSCHSRVSNRQAHITTNGRDIEFRFRGGRRFVSRARQLPEETDAFTGPLVPQSAIDRSAPDHERGGDFDD</sequence>
<reference evidence="4" key="1">
    <citation type="submission" date="2016-10" db="EMBL/GenBank/DDBJ databases">
        <authorList>
            <person name="Varghese N."/>
            <person name="Submissions S."/>
        </authorList>
    </citation>
    <scope>NUCLEOTIDE SEQUENCE [LARGE SCALE GENOMIC DNA]</scope>
    <source>
        <strain evidence="4">DSM 20632</strain>
    </source>
</reference>
<feature type="region of interest" description="Disordered" evidence="1">
    <location>
        <begin position="211"/>
        <end position="231"/>
    </location>
</feature>
<dbReference type="GO" id="GO:0004519">
    <property type="term" value="F:endonuclease activity"/>
    <property type="evidence" value="ECO:0007669"/>
    <property type="project" value="UniProtKB-KW"/>
</dbReference>
<feature type="domain" description="HNH nuclease" evidence="2">
    <location>
        <begin position="334"/>
        <end position="386"/>
    </location>
</feature>
<keyword evidence="3" id="KW-0255">Endonuclease</keyword>
<feature type="region of interest" description="Disordered" evidence="1">
    <location>
        <begin position="423"/>
        <end position="451"/>
    </location>
</feature>
<dbReference type="Gene3D" id="1.10.30.50">
    <property type="match status" value="1"/>
</dbReference>
<evidence type="ECO:0000259" key="2">
    <source>
        <dbReference type="SMART" id="SM00507"/>
    </source>
</evidence>
<dbReference type="STRING" id="38302.SAMN04488535_1852"/>
<dbReference type="Pfam" id="PF01844">
    <property type="entry name" value="HNH"/>
    <property type="match status" value="1"/>
</dbReference>
<dbReference type="InterPro" id="IPR003615">
    <property type="entry name" value="HNH_nuc"/>
</dbReference>
<name>A0A1G9QBY0_9CORY</name>
<evidence type="ECO:0000256" key="1">
    <source>
        <dbReference type="SAM" id="MobiDB-lite"/>
    </source>
</evidence>
<keyword evidence="4" id="KW-1185">Reference proteome</keyword>
<feature type="compositionally biased region" description="Basic and acidic residues" evidence="1">
    <location>
        <begin position="439"/>
        <end position="451"/>
    </location>
</feature>
<dbReference type="SMART" id="SM00507">
    <property type="entry name" value="HNHc"/>
    <property type="match status" value="1"/>
</dbReference>
<keyword evidence="3" id="KW-0378">Hydrolase</keyword>
<gene>
    <name evidence="3" type="ORF">SAMN04488535_1852</name>
</gene>
<proteinExistence type="predicted"/>
<keyword evidence="3" id="KW-0540">Nuclease</keyword>
<dbReference type="GO" id="GO:0003676">
    <property type="term" value="F:nucleic acid binding"/>
    <property type="evidence" value="ECO:0007669"/>
    <property type="project" value="InterPro"/>
</dbReference>
<dbReference type="GO" id="GO:0008270">
    <property type="term" value="F:zinc ion binding"/>
    <property type="evidence" value="ECO:0007669"/>
    <property type="project" value="InterPro"/>
</dbReference>
<dbReference type="AlphaFoldDB" id="A0A1G9QBY0"/>
<dbReference type="CDD" id="cd00085">
    <property type="entry name" value="HNHc"/>
    <property type="match status" value="1"/>
</dbReference>
<accession>A0A1G9QBY0</accession>
<dbReference type="Proteomes" id="UP000199350">
    <property type="component" value="Chromosome I"/>
</dbReference>
<dbReference type="InterPro" id="IPR002711">
    <property type="entry name" value="HNH"/>
</dbReference>
<evidence type="ECO:0000313" key="3">
    <source>
        <dbReference type="EMBL" id="SDM08538.1"/>
    </source>
</evidence>
<dbReference type="EMBL" id="LT629700">
    <property type="protein sequence ID" value="SDM08538.1"/>
    <property type="molecule type" value="Genomic_DNA"/>
</dbReference>
<evidence type="ECO:0000313" key="4">
    <source>
        <dbReference type="Proteomes" id="UP000199350"/>
    </source>
</evidence>